<dbReference type="InterPro" id="IPR036264">
    <property type="entry name" value="Bact_exopeptidase_dim_dom"/>
</dbReference>
<dbReference type="SUPFAM" id="SSF55031">
    <property type="entry name" value="Bacterial exopeptidase dimerisation domain"/>
    <property type="match status" value="1"/>
</dbReference>
<dbReference type="InterPro" id="IPR017439">
    <property type="entry name" value="Amidohydrolase"/>
</dbReference>
<dbReference type="PANTHER" id="PTHR11014:SF63">
    <property type="entry name" value="METALLOPEPTIDASE, PUTATIVE (AFU_ORTHOLOGUE AFUA_6G09600)-RELATED"/>
    <property type="match status" value="1"/>
</dbReference>
<dbReference type="Gene3D" id="3.40.630.10">
    <property type="entry name" value="Zn peptidases"/>
    <property type="match status" value="1"/>
</dbReference>
<accession>A0ABX1SJC4</accession>
<reference evidence="2 3" key="1">
    <citation type="submission" date="2020-04" db="EMBL/GenBank/DDBJ databases">
        <authorList>
            <person name="Klaysubun C."/>
            <person name="Duangmal K."/>
            <person name="Lipun K."/>
        </authorList>
    </citation>
    <scope>NUCLEOTIDE SEQUENCE [LARGE SCALE GENOMIC DNA]</scope>
    <source>
        <strain evidence="2 3">K10HN5</strain>
    </source>
</reference>
<dbReference type="Pfam" id="PF07687">
    <property type="entry name" value="M20_dimer"/>
    <property type="match status" value="1"/>
</dbReference>
<dbReference type="CDD" id="cd03886">
    <property type="entry name" value="M20_Acy1"/>
    <property type="match status" value="1"/>
</dbReference>
<protein>
    <submittedName>
        <fullName evidence="2">Amidohydrolase</fullName>
    </submittedName>
</protein>
<keyword evidence="3" id="KW-1185">Reference proteome</keyword>
<dbReference type="SUPFAM" id="SSF53187">
    <property type="entry name" value="Zn-dependent exopeptidases"/>
    <property type="match status" value="1"/>
</dbReference>
<name>A0ABX1SJC4_9PSEU</name>
<dbReference type="NCBIfam" id="TIGR01891">
    <property type="entry name" value="amidohydrolases"/>
    <property type="match status" value="1"/>
</dbReference>
<feature type="domain" description="Peptidase M20 dimerisation" evidence="1">
    <location>
        <begin position="186"/>
        <end position="279"/>
    </location>
</feature>
<dbReference type="InterPro" id="IPR011650">
    <property type="entry name" value="Peptidase_M20_dimer"/>
</dbReference>
<dbReference type="Gene3D" id="3.30.70.360">
    <property type="match status" value="1"/>
</dbReference>
<evidence type="ECO:0000259" key="1">
    <source>
        <dbReference type="Pfam" id="PF07687"/>
    </source>
</evidence>
<dbReference type="EMBL" id="JAAXLA010000060">
    <property type="protein sequence ID" value="NMI00594.1"/>
    <property type="molecule type" value="Genomic_DNA"/>
</dbReference>
<evidence type="ECO:0000313" key="3">
    <source>
        <dbReference type="Proteomes" id="UP000820669"/>
    </source>
</evidence>
<dbReference type="Proteomes" id="UP000820669">
    <property type="component" value="Unassembled WGS sequence"/>
</dbReference>
<dbReference type="InterPro" id="IPR002933">
    <property type="entry name" value="Peptidase_M20"/>
</dbReference>
<proteinExistence type="predicted"/>
<gene>
    <name evidence="2" type="ORF">HF526_25270</name>
</gene>
<comment type="caution">
    <text evidence="2">The sequence shown here is derived from an EMBL/GenBank/DDBJ whole genome shotgun (WGS) entry which is preliminary data.</text>
</comment>
<evidence type="ECO:0000313" key="2">
    <source>
        <dbReference type="EMBL" id="NMI00594.1"/>
    </source>
</evidence>
<sequence length="393" mass="41069">MAATAAELAPGLIELRRALHAEPELGLHLPRTQEKVLAALDGLDLEITTGIRASSVVAVLRGGRPGPAVLLRGDMDGLPITERTGLPYASANGAMHACGHDLHTAGLVGAARLLAGVRTDLPGDVIFMFQPGEEGYDGAGVMIAEGVLDAAGAPPVAAYGVHVAADLPRGLFATRPGRLMAAYGVFDVTVRGAGGHGSRPHRALDPIQVAAEIVTALQVFVTRRFDVFDPVVITVGEFSGGTAHNVIPETARFRAGVRSFSAATSDRLAAELPELARHIAIGHGLTADATFETMYPATVNDPAEAQAYAATAIELFGANRFEELAEPRTGSEDFSRVLQQVPGSYGFLGAAPPELDQDALPGNHSPLALFDDAILGDQALLLAELAIRRLRAR</sequence>
<dbReference type="PIRSF" id="PIRSF005962">
    <property type="entry name" value="Pept_M20D_amidohydro"/>
    <property type="match status" value="1"/>
</dbReference>
<dbReference type="PANTHER" id="PTHR11014">
    <property type="entry name" value="PEPTIDASE M20 FAMILY MEMBER"/>
    <property type="match status" value="1"/>
</dbReference>
<organism evidence="2 3">
    <name type="scientific">Pseudonocardia acidicola</name>
    <dbReference type="NCBI Taxonomy" id="2724939"/>
    <lineage>
        <taxon>Bacteria</taxon>
        <taxon>Bacillati</taxon>
        <taxon>Actinomycetota</taxon>
        <taxon>Actinomycetes</taxon>
        <taxon>Pseudonocardiales</taxon>
        <taxon>Pseudonocardiaceae</taxon>
        <taxon>Pseudonocardia</taxon>
    </lineage>
</organism>
<dbReference type="Pfam" id="PF01546">
    <property type="entry name" value="Peptidase_M20"/>
    <property type="match status" value="1"/>
</dbReference>